<proteinExistence type="inferred from homology"/>
<dbReference type="Gene3D" id="3.40.50.720">
    <property type="entry name" value="NAD(P)-binding Rossmann-like Domain"/>
    <property type="match status" value="1"/>
</dbReference>
<dbReference type="EMBL" id="JNVC02000015">
    <property type="protein sequence ID" value="KEZ47946.1"/>
    <property type="molecule type" value="Genomic_DNA"/>
</dbReference>
<evidence type="ECO:0000256" key="2">
    <source>
        <dbReference type="ARBA" id="ARBA00023002"/>
    </source>
</evidence>
<dbReference type="AlphaFoldDB" id="A0A084GKT4"/>
<gene>
    <name evidence="3" type="ORF">GS18_0218355</name>
</gene>
<dbReference type="Pfam" id="PF00106">
    <property type="entry name" value="adh_short"/>
    <property type="match status" value="1"/>
</dbReference>
<evidence type="ECO:0000256" key="1">
    <source>
        <dbReference type="ARBA" id="ARBA00006484"/>
    </source>
</evidence>
<dbReference type="RefSeq" id="WP_029566696.1">
    <property type="nucleotide sequence ID" value="NZ_JNVC02000015.1"/>
</dbReference>
<organism evidence="3 4">
    <name type="scientific">Metabacillus indicus</name>
    <name type="common">Bacillus indicus</name>
    <dbReference type="NCBI Taxonomy" id="246786"/>
    <lineage>
        <taxon>Bacteria</taxon>
        <taxon>Bacillati</taxon>
        <taxon>Bacillota</taxon>
        <taxon>Bacilli</taxon>
        <taxon>Bacillales</taxon>
        <taxon>Bacillaceae</taxon>
        <taxon>Metabacillus</taxon>
    </lineage>
</organism>
<dbReference type="CDD" id="cd05233">
    <property type="entry name" value="SDR_c"/>
    <property type="match status" value="1"/>
</dbReference>
<dbReference type="STRING" id="246786.GS18_0218355"/>
<evidence type="ECO:0000313" key="3">
    <source>
        <dbReference type="EMBL" id="KEZ47946.1"/>
    </source>
</evidence>
<dbReference type="InterPro" id="IPR036291">
    <property type="entry name" value="NAD(P)-bd_dom_sf"/>
</dbReference>
<name>A0A084GKT4_METID</name>
<dbReference type="InterPro" id="IPR002347">
    <property type="entry name" value="SDR_fam"/>
</dbReference>
<dbReference type="PANTHER" id="PTHR43669">
    <property type="entry name" value="5-KETO-D-GLUCONATE 5-REDUCTASE"/>
    <property type="match status" value="1"/>
</dbReference>
<comment type="similarity">
    <text evidence="1">Belongs to the short-chain dehydrogenases/reductases (SDR) family.</text>
</comment>
<keyword evidence="4" id="KW-1185">Reference proteome</keyword>
<dbReference type="Proteomes" id="UP000028549">
    <property type="component" value="Unassembled WGS sequence"/>
</dbReference>
<sequence>MNENVLLVVGAGKGISLSTALAFGRKGFRVAMIARRKEALADYQRELEAHGIEARGFKADIASESQLKSAISDVIHAFGKVDVLLYNAAAGKPGKPTALDSGDLIADFKVSVSGALASTKEVLPYMNKGAILLTGGGLALHPYADLASLSIGKAGIRSLAKSLHDELKPEGIYAGTLTIKGFVESGTYYDSEKIADAFYSMYQNRTEAEVIYEETTGGN</sequence>
<dbReference type="PANTHER" id="PTHR43669:SF3">
    <property type="entry name" value="ALCOHOL DEHYDROGENASE, PUTATIVE (AFU_ORTHOLOGUE AFUA_3G03445)-RELATED"/>
    <property type="match status" value="1"/>
</dbReference>
<evidence type="ECO:0000313" key="4">
    <source>
        <dbReference type="Proteomes" id="UP000028549"/>
    </source>
</evidence>
<dbReference type="OrthoDB" id="9799818at2"/>
<protein>
    <submittedName>
        <fullName evidence="3">Short-chain dehydrogenase</fullName>
    </submittedName>
</protein>
<dbReference type="GO" id="GO:0016491">
    <property type="term" value="F:oxidoreductase activity"/>
    <property type="evidence" value="ECO:0007669"/>
    <property type="project" value="UniProtKB-KW"/>
</dbReference>
<accession>A0A084GKT4</accession>
<reference evidence="3 4" key="1">
    <citation type="journal article" date="2005" name="Int. J. Syst. Evol. Microbiol.">
        <title>Bacillus cibi sp. nov., isolated from jeotgal, a traditional Korean fermented seafood.</title>
        <authorList>
            <person name="Yoon J.H."/>
            <person name="Lee C.H."/>
            <person name="Oh T.K."/>
        </authorList>
    </citation>
    <scope>NUCLEOTIDE SEQUENCE [LARGE SCALE GENOMIC DNA]</scope>
    <source>
        <strain evidence="3 4">DSM 16189</strain>
    </source>
</reference>
<dbReference type="PRINTS" id="PR00081">
    <property type="entry name" value="GDHRDH"/>
</dbReference>
<dbReference type="SUPFAM" id="SSF51735">
    <property type="entry name" value="NAD(P)-binding Rossmann-fold domains"/>
    <property type="match status" value="1"/>
</dbReference>
<comment type="caution">
    <text evidence="3">The sequence shown here is derived from an EMBL/GenBank/DDBJ whole genome shotgun (WGS) entry which is preliminary data.</text>
</comment>
<keyword evidence="2" id="KW-0560">Oxidoreductase</keyword>